<dbReference type="EMBL" id="RDPI01000004">
    <property type="protein sequence ID" value="MBF4372144.1"/>
    <property type="molecule type" value="Genomic_DNA"/>
</dbReference>
<reference evidence="1 2" key="1">
    <citation type="journal article" date="2021" name="PeerJ">
        <title>Analysis of 44 Vibrio anguillarum genomes reveals high genetic diversity.</title>
        <authorList>
            <person name="Hansen M.J."/>
            <person name="Dalsgaard I."/>
        </authorList>
    </citation>
    <scope>NUCLEOTIDE SEQUENCE [LARGE SCALE GENOMIC DNA]</scope>
    <source>
        <strain evidence="1 2">040915-1/1B</strain>
    </source>
</reference>
<evidence type="ECO:0000313" key="2">
    <source>
        <dbReference type="Proteomes" id="UP000726136"/>
    </source>
</evidence>
<name>A0ABR9Z239_VIBAN</name>
<sequence length="314" mass="37003">MSWQKTPERNDSDTPIKKAMILNFDTMKVFYVERTPTQYDALYRDLPNAVNGIFHAARNIVEHYKGINKYRISPDRYHDIDINQPDIILQRLARSGVPSVVHPIPFEHKLIGHCLTIAIMALDMLRYKNIPSRLRYAYCTYFSQDIYPEQILIEYWCEDRQAWLLGDPSMNQEVLDHHQIAVKVDFCDVDTTLSQPIPWVWRQLRKGQLDYSMYRGIHDKQEKQQVLEEVARIFVNDLAMMNNLVLSIYDYVLFPYQSDHLSEDLFYCLDEIAEALLASPATIVEYDESNLIRCQPSRVVRKSVFRQKEQVFDV</sequence>
<evidence type="ECO:0000313" key="1">
    <source>
        <dbReference type="EMBL" id="MBF4372144.1"/>
    </source>
</evidence>
<accession>A0ABR9Z239</accession>
<dbReference type="SUPFAM" id="SSF54001">
    <property type="entry name" value="Cysteine proteinases"/>
    <property type="match status" value="1"/>
</dbReference>
<organism evidence="1 2">
    <name type="scientific">Vibrio anguillarum</name>
    <name type="common">Listonella anguillarum</name>
    <dbReference type="NCBI Taxonomy" id="55601"/>
    <lineage>
        <taxon>Bacteria</taxon>
        <taxon>Pseudomonadati</taxon>
        <taxon>Pseudomonadota</taxon>
        <taxon>Gammaproteobacteria</taxon>
        <taxon>Vibrionales</taxon>
        <taxon>Vibrionaceae</taxon>
        <taxon>Vibrio</taxon>
    </lineage>
</organism>
<protein>
    <recommendedName>
        <fullName evidence="3">Transglutaminase-like domain-containing protein</fullName>
    </recommendedName>
</protein>
<proteinExistence type="predicted"/>
<dbReference type="Proteomes" id="UP000726136">
    <property type="component" value="Unassembled WGS sequence"/>
</dbReference>
<comment type="caution">
    <text evidence="1">The sequence shown here is derived from an EMBL/GenBank/DDBJ whole genome shotgun (WGS) entry which is preliminary data.</text>
</comment>
<evidence type="ECO:0008006" key="3">
    <source>
        <dbReference type="Google" id="ProtNLM"/>
    </source>
</evidence>
<keyword evidence="2" id="KW-1185">Reference proteome</keyword>
<gene>
    <name evidence="1" type="ORF">EAY46_03490</name>
</gene>
<dbReference type="InterPro" id="IPR038765">
    <property type="entry name" value="Papain-like_cys_pep_sf"/>
</dbReference>
<dbReference type="RefSeq" id="WP_194662262.1">
    <property type="nucleotide sequence ID" value="NZ_RDPI01000004.1"/>
</dbReference>